<dbReference type="GO" id="GO:0005525">
    <property type="term" value="F:GTP binding"/>
    <property type="evidence" value="ECO:0007669"/>
    <property type="project" value="UniProtKB-KW"/>
</dbReference>
<dbReference type="PROSITE" id="PS51882">
    <property type="entry name" value="G_ALPHA"/>
    <property type="match status" value="1"/>
</dbReference>
<dbReference type="GO" id="GO:0005737">
    <property type="term" value="C:cytoplasm"/>
    <property type="evidence" value="ECO:0007669"/>
    <property type="project" value="TreeGrafter"/>
</dbReference>
<evidence type="ECO:0000256" key="5">
    <source>
        <dbReference type="ARBA" id="ARBA00023224"/>
    </source>
</evidence>
<proteinExistence type="predicted"/>
<keyword evidence="8" id="KW-1185">Reference proteome</keyword>
<keyword evidence="3 6" id="KW-0460">Magnesium</keyword>
<evidence type="ECO:0000256" key="2">
    <source>
        <dbReference type="ARBA" id="ARBA00022741"/>
    </source>
</evidence>
<dbReference type="SMART" id="SM00275">
    <property type="entry name" value="G_alpha"/>
    <property type="match status" value="1"/>
</dbReference>
<dbReference type="Gene3D" id="1.10.400.10">
    <property type="entry name" value="GI Alpha 1, domain 2-like"/>
    <property type="match status" value="1"/>
</dbReference>
<dbReference type="GO" id="GO:0031683">
    <property type="term" value="F:G-protein beta/gamma-subunit complex binding"/>
    <property type="evidence" value="ECO:0007669"/>
    <property type="project" value="InterPro"/>
</dbReference>
<evidence type="ECO:0000256" key="4">
    <source>
        <dbReference type="ARBA" id="ARBA00023134"/>
    </source>
</evidence>
<keyword evidence="2" id="KW-0547">Nucleotide-binding</keyword>
<feature type="binding site" evidence="6">
    <location>
        <position position="145"/>
    </location>
    <ligand>
        <name>Mg(2+)</name>
        <dbReference type="ChEBI" id="CHEBI:18420"/>
    </ligand>
</feature>
<dbReference type="InterPro" id="IPR011025">
    <property type="entry name" value="GproteinA_insert"/>
</dbReference>
<dbReference type="GO" id="GO:0005834">
    <property type="term" value="C:heterotrimeric G-protein complex"/>
    <property type="evidence" value="ECO:0007669"/>
    <property type="project" value="TreeGrafter"/>
</dbReference>
<dbReference type="OrthoDB" id="5817230at2759"/>
<evidence type="ECO:0000256" key="6">
    <source>
        <dbReference type="PIRSR" id="PIRSR601019-2"/>
    </source>
</evidence>
<dbReference type="GO" id="GO:0001664">
    <property type="term" value="F:G protein-coupled receptor binding"/>
    <property type="evidence" value="ECO:0007669"/>
    <property type="project" value="TreeGrafter"/>
</dbReference>
<dbReference type="InterPro" id="IPR027417">
    <property type="entry name" value="P-loop_NTPase"/>
</dbReference>
<accession>A0A067PKE3</accession>
<dbReference type="InterPro" id="IPR001019">
    <property type="entry name" value="Gprotein_alpha_su"/>
</dbReference>
<keyword evidence="1 6" id="KW-0479">Metal-binding</keyword>
<dbReference type="Gene3D" id="3.40.50.300">
    <property type="entry name" value="P-loop containing nucleotide triphosphate hydrolases"/>
    <property type="match status" value="1"/>
</dbReference>
<dbReference type="InParanoid" id="A0A067PKE3"/>
<keyword evidence="5" id="KW-0807">Transducer</keyword>
<evidence type="ECO:0000313" key="7">
    <source>
        <dbReference type="EMBL" id="KDQ51447.1"/>
    </source>
</evidence>
<dbReference type="SUPFAM" id="SSF47895">
    <property type="entry name" value="Transducin (alpha subunit), insertion domain"/>
    <property type="match status" value="1"/>
</dbReference>
<sequence length="298" mass="33825">MPGLSGSGKSTTLNKLRLSENMTFSEDELDMYTLAIKKVLIRSARALTVVMQKHGLGCSYPSNEESANRIGTCAADCIYESSIPQVTMDDIRHFLADPVIPSIRDLAGDDYSDNADFFLDKAQRICEPDYRPSEEDILRARKPMSNDIQSLNIAIGSLSVRLLDISHLTLDYKQWVRHLEGARSVVFCSALSDYDDTRLVASLELFDMVINSPLLYRSSVVLMLTKADILKKKLPQVPLERFFPEYTGASDVLKAAKYLLWRHMQCNRQPRICYPHLTELSDRSFRRVVAWATEDTFL</sequence>
<name>A0A067PKE3_9AGAM</name>
<evidence type="ECO:0000256" key="3">
    <source>
        <dbReference type="ARBA" id="ARBA00022842"/>
    </source>
</evidence>
<dbReference type="HOGENOM" id="CLU_014184_0_1_1"/>
<dbReference type="EMBL" id="KL197748">
    <property type="protein sequence ID" value="KDQ51447.1"/>
    <property type="molecule type" value="Genomic_DNA"/>
</dbReference>
<protein>
    <recommendedName>
        <fullName evidence="9">G domain-containing protein</fullName>
    </recommendedName>
</protein>
<evidence type="ECO:0000313" key="8">
    <source>
        <dbReference type="Proteomes" id="UP000027265"/>
    </source>
</evidence>
<dbReference type="Proteomes" id="UP000027265">
    <property type="component" value="Unassembled WGS sequence"/>
</dbReference>
<dbReference type="STRING" id="933084.A0A067PKE3"/>
<evidence type="ECO:0000256" key="1">
    <source>
        <dbReference type="ARBA" id="ARBA00022723"/>
    </source>
</evidence>
<dbReference type="GO" id="GO:0003924">
    <property type="term" value="F:GTPase activity"/>
    <property type="evidence" value="ECO:0007669"/>
    <property type="project" value="InterPro"/>
</dbReference>
<dbReference type="PANTHER" id="PTHR10218">
    <property type="entry name" value="GTP-BINDING PROTEIN ALPHA SUBUNIT"/>
    <property type="match status" value="1"/>
</dbReference>
<dbReference type="GO" id="GO:0046872">
    <property type="term" value="F:metal ion binding"/>
    <property type="evidence" value="ECO:0007669"/>
    <property type="project" value="UniProtKB-KW"/>
</dbReference>
<gene>
    <name evidence="7" type="ORF">JAAARDRAFT_140182</name>
</gene>
<keyword evidence="4" id="KW-0342">GTP-binding</keyword>
<dbReference type="PANTHER" id="PTHR10218:SF369">
    <property type="entry name" value="GUANINE NUCLEOTIDE-BINDING PROTEIN ALPHA-2 SUBUNIT"/>
    <property type="match status" value="1"/>
</dbReference>
<dbReference type="SUPFAM" id="SSF52540">
    <property type="entry name" value="P-loop containing nucleoside triphosphate hydrolases"/>
    <property type="match status" value="1"/>
</dbReference>
<evidence type="ECO:0008006" key="9">
    <source>
        <dbReference type="Google" id="ProtNLM"/>
    </source>
</evidence>
<dbReference type="GO" id="GO:0007189">
    <property type="term" value="P:adenylate cyclase-activating G protein-coupled receptor signaling pathway"/>
    <property type="evidence" value="ECO:0007669"/>
    <property type="project" value="TreeGrafter"/>
</dbReference>
<dbReference type="Pfam" id="PF00503">
    <property type="entry name" value="G-alpha"/>
    <property type="match status" value="1"/>
</dbReference>
<reference evidence="8" key="1">
    <citation type="journal article" date="2014" name="Proc. Natl. Acad. Sci. U.S.A.">
        <title>Extensive sampling of basidiomycete genomes demonstrates inadequacy of the white-rot/brown-rot paradigm for wood decay fungi.</title>
        <authorList>
            <person name="Riley R."/>
            <person name="Salamov A.A."/>
            <person name="Brown D.W."/>
            <person name="Nagy L.G."/>
            <person name="Floudas D."/>
            <person name="Held B.W."/>
            <person name="Levasseur A."/>
            <person name="Lombard V."/>
            <person name="Morin E."/>
            <person name="Otillar R."/>
            <person name="Lindquist E.A."/>
            <person name="Sun H."/>
            <person name="LaButti K.M."/>
            <person name="Schmutz J."/>
            <person name="Jabbour D."/>
            <person name="Luo H."/>
            <person name="Baker S.E."/>
            <person name="Pisabarro A.G."/>
            <person name="Walton J.D."/>
            <person name="Blanchette R.A."/>
            <person name="Henrissat B."/>
            <person name="Martin F."/>
            <person name="Cullen D."/>
            <person name="Hibbett D.S."/>
            <person name="Grigoriev I.V."/>
        </authorList>
    </citation>
    <scope>NUCLEOTIDE SEQUENCE [LARGE SCALE GENOMIC DNA]</scope>
    <source>
        <strain evidence="8">MUCL 33604</strain>
    </source>
</reference>
<feature type="binding site" evidence="6">
    <location>
        <position position="10"/>
    </location>
    <ligand>
        <name>Mg(2+)</name>
        <dbReference type="ChEBI" id="CHEBI:18420"/>
    </ligand>
</feature>
<organism evidence="7 8">
    <name type="scientific">Jaapia argillacea MUCL 33604</name>
    <dbReference type="NCBI Taxonomy" id="933084"/>
    <lineage>
        <taxon>Eukaryota</taxon>
        <taxon>Fungi</taxon>
        <taxon>Dikarya</taxon>
        <taxon>Basidiomycota</taxon>
        <taxon>Agaricomycotina</taxon>
        <taxon>Agaricomycetes</taxon>
        <taxon>Agaricomycetidae</taxon>
        <taxon>Jaapiales</taxon>
        <taxon>Jaapiaceae</taxon>
        <taxon>Jaapia</taxon>
    </lineage>
</organism>
<dbReference type="AlphaFoldDB" id="A0A067PKE3"/>
<dbReference type="FunFam" id="3.40.50.300:FF:000692">
    <property type="entry name" value="Guanine nucleotide-binding protein subunit alpha"/>
    <property type="match status" value="1"/>
</dbReference>